<dbReference type="CDD" id="cd00118">
    <property type="entry name" value="LysM"/>
    <property type="match status" value="1"/>
</dbReference>
<dbReference type="SUPFAM" id="SSF53187">
    <property type="entry name" value="Zn-dependent exopeptidases"/>
    <property type="match status" value="1"/>
</dbReference>
<keyword evidence="6" id="KW-1185">Reference proteome</keyword>
<dbReference type="CDD" id="cd02696">
    <property type="entry name" value="MurNAc-LAA"/>
    <property type="match status" value="1"/>
</dbReference>
<dbReference type="InterPro" id="IPR036779">
    <property type="entry name" value="LysM_dom_sf"/>
</dbReference>
<dbReference type="PANTHER" id="PTHR30404">
    <property type="entry name" value="N-ACETYLMURAMOYL-L-ALANINE AMIDASE"/>
    <property type="match status" value="1"/>
</dbReference>
<dbReference type="Proteomes" id="UP000433788">
    <property type="component" value="Unassembled WGS sequence"/>
</dbReference>
<dbReference type="SUPFAM" id="SSF54106">
    <property type="entry name" value="LysM domain"/>
    <property type="match status" value="1"/>
</dbReference>
<comment type="caution">
    <text evidence="5">The sequence shown here is derived from an EMBL/GenBank/DDBJ whole genome shotgun (WGS) entry which is preliminary data.</text>
</comment>
<dbReference type="Pfam" id="PF11741">
    <property type="entry name" value="AMIN"/>
    <property type="match status" value="1"/>
</dbReference>
<dbReference type="GO" id="GO:0030288">
    <property type="term" value="C:outer membrane-bounded periplasmic space"/>
    <property type="evidence" value="ECO:0007669"/>
    <property type="project" value="TreeGrafter"/>
</dbReference>
<evidence type="ECO:0000256" key="1">
    <source>
        <dbReference type="ARBA" id="ARBA00001561"/>
    </source>
</evidence>
<dbReference type="Gene3D" id="2.60.40.3500">
    <property type="match status" value="1"/>
</dbReference>
<dbReference type="Pfam" id="PF01520">
    <property type="entry name" value="Amidase_3"/>
    <property type="match status" value="1"/>
</dbReference>
<keyword evidence="3" id="KW-0378">Hydrolase</keyword>
<dbReference type="AlphaFoldDB" id="A0A6N7QQW3"/>
<evidence type="ECO:0000259" key="4">
    <source>
        <dbReference type="PROSITE" id="PS51782"/>
    </source>
</evidence>
<organism evidence="5 6">
    <name type="scientific">Spiribacter salilacus</name>
    <dbReference type="NCBI Taxonomy" id="2664894"/>
    <lineage>
        <taxon>Bacteria</taxon>
        <taxon>Pseudomonadati</taxon>
        <taxon>Pseudomonadota</taxon>
        <taxon>Gammaproteobacteria</taxon>
        <taxon>Chromatiales</taxon>
        <taxon>Ectothiorhodospiraceae</taxon>
        <taxon>Spiribacter</taxon>
    </lineage>
</organism>
<dbReference type="EC" id="3.5.1.28" evidence="2"/>
<gene>
    <name evidence="5" type="ORF">GH984_03610</name>
</gene>
<dbReference type="GO" id="GO:0009253">
    <property type="term" value="P:peptidoglycan catabolic process"/>
    <property type="evidence" value="ECO:0007669"/>
    <property type="project" value="InterPro"/>
</dbReference>
<dbReference type="InterPro" id="IPR018392">
    <property type="entry name" value="LysM"/>
</dbReference>
<evidence type="ECO:0000313" key="5">
    <source>
        <dbReference type="EMBL" id="MRH77783.1"/>
    </source>
</evidence>
<dbReference type="SMART" id="SM00257">
    <property type="entry name" value="LysM"/>
    <property type="match status" value="1"/>
</dbReference>
<dbReference type="GO" id="GO:0008745">
    <property type="term" value="F:N-acetylmuramoyl-L-alanine amidase activity"/>
    <property type="evidence" value="ECO:0007669"/>
    <property type="project" value="UniProtKB-EC"/>
</dbReference>
<dbReference type="PANTHER" id="PTHR30404:SF0">
    <property type="entry name" value="N-ACETYLMURAMOYL-L-ALANINE AMIDASE AMIC"/>
    <property type="match status" value="1"/>
</dbReference>
<reference evidence="5 6" key="1">
    <citation type="submission" date="2019-11" db="EMBL/GenBank/DDBJ databases">
        <authorList>
            <person name="Zhang X.Y."/>
        </authorList>
    </citation>
    <scope>NUCLEOTIDE SEQUENCE [LARGE SCALE GENOMIC DNA]</scope>
    <source>
        <strain evidence="5 6">C176</strain>
    </source>
</reference>
<dbReference type="Gene3D" id="3.10.350.10">
    <property type="entry name" value="LysM domain"/>
    <property type="match status" value="1"/>
</dbReference>
<protein>
    <recommendedName>
        <fullName evidence="2">N-acetylmuramoyl-L-alanine amidase</fullName>
        <ecNumber evidence="2">3.5.1.28</ecNumber>
    </recommendedName>
</protein>
<comment type="catalytic activity">
    <reaction evidence="1">
        <text>Hydrolyzes the link between N-acetylmuramoyl residues and L-amino acid residues in certain cell-wall glycopeptides.</text>
        <dbReference type="EC" id="3.5.1.28"/>
    </reaction>
</comment>
<dbReference type="PROSITE" id="PS51782">
    <property type="entry name" value="LYSM"/>
    <property type="match status" value="1"/>
</dbReference>
<dbReference type="InterPro" id="IPR050695">
    <property type="entry name" value="N-acetylmuramoyl_amidase_3"/>
</dbReference>
<evidence type="ECO:0000256" key="3">
    <source>
        <dbReference type="ARBA" id="ARBA00022801"/>
    </source>
</evidence>
<dbReference type="Pfam" id="PF01476">
    <property type="entry name" value="LysM"/>
    <property type="match status" value="1"/>
</dbReference>
<proteinExistence type="predicted"/>
<evidence type="ECO:0000256" key="2">
    <source>
        <dbReference type="ARBA" id="ARBA00011901"/>
    </source>
</evidence>
<feature type="domain" description="LysM" evidence="4">
    <location>
        <begin position="365"/>
        <end position="408"/>
    </location>
</feature>
<dbReference type="InterPro" id="IPR021731">
    <property type="entry name" value="AMIN_dom"/>
</dbReference>
<dbReference type="SMART" id="SM00646">
    <property type="entry name" value="Ami_3"/>
    <property type="match status" value="1"/>
</dbReference>
<sequence length="409" mass="44214">MPATVWAQALVESVRSFSEAEKTRIVFDLNAAAEHRMFTLENPDRIVLDLKNAKLASGAVEPPADAGPVSRIRSAPRDGGLRVVFDLVAKAEVSSFELAPSGNRGHRVVLDLAHSGDAAPIPTPTPTRQREEFVVAIDAGHGGKDPGAIGAGGTREKDVVLAVAKRLANRINAVDGLRAVLIRDGDYFIALRERTRRARDANAELFISLHADAFNDRRVKGSSVFILSQTGASSEMGRILAQRENAAHRIGSVTLHDKDEQVASVIMDLSRAVTIEESMGVAEVIRGELARVGDVHGQNVEQAGFAVLKSLDMPSILVELAFISNPDEERRLRSTAYQEQLATGLLQGIRRHVSQQNPAFAMGDGQHVVQRGDTLSQIANRYRVSIDALRQANGIGNDMLTVGRTLQIP</sequence>
<evidence type="ECO:0000313" key="6">
    <source>
        <dbReference type="Proteomes" id="UP000433788"/>
    </source>
</evidence>
<dbReference type="Gene3D" id="3.40.630.40">
    <property type="entry name" value="Zn-dependent exopeptidases"/>
    <property type="match status" value="1"/>
</dbReference>
<dbReference type="EMBL" id="WJPP01000002">
    <property type="protein sequence ID" value="MRH77783.1"/>
    <property type="molecule type" value="Genomic_DNA"/>
</dbReference>
<accession>A0A6N7QQW3</accession>
<dbReference type="InterPro" id="IPR002508">
    <property type="entry name" value="MurNAc-LAA_cat"/>
</dbReference>
<name>A0A6N7QQW3_9GAMM</name>